<evidence type="ECO:0000256" key="1">
    <source>
        <dbReference type="ARBA" id="ARBA00010062"/>
    </source>
</evidence>
<dbReference type="Gene3D" id="3.40.50.2300">
    <property type="match status" value="2"/>
</dbReference>
<reference evidence="6 7" key="1">
    <citation type="submission" date="2024-03" db="EMBL/GenBank/DDBJ databases">
        <title>High-quality draft genome sequencing of Tistrella sp. BH-R2-4.</title>
        <authorList>
            <person name="Dong C."/>
        </authorList>
    </citation>
    <scope>NUCLEOTIDE SEQUENCE [LARGE SCALE GENOMIC DNA]</scope>
    <source>
        <strain evidence="6 7">BH-R2-4</strain>
    </source>
</reference>
<evidence type="ECO:0000313" key="6">
    <source>
        <dbReference type="EMBL" id="MEN2987554.1"/>
    </source>
</evidence>
<organism evidence="6 7">
    <name type="scientific">Tistrella arctica</name>
    <dbReference type="NCBI Taxonomy" id="3133430"/>
    <lineage>
        <taxon>Bacteria</taxon>
        <taxon>Pseudomonadati</taxon>
        <taxon>Pseudomonadota</taxon>
        <taxon>Alphaproteobacteria</taxon>
        <taxon>Geminicoccales</taxon>
        <taxon>Geminicoccaceae</taxon>
        <taxon>Tistrella</taxon>
    </lineage>
</organism>
<evidence type="ECO:0000256" key="2">
    <source>
        <dbReference type="ARBA" id="ARBA00022729"/>
    </source>
</evidence>
<evidence type="ECO:0000313" key="7">
    <source>
        <dbReference type="Proteomes" id="UP001413721"/>
    </source>
</evidence>
<keyword evidence="2 4" id="KW-0732">Signal</keyword>
<comment type="similarity">
    <text evidence="1">Belongs to the leucine-binding protein family.</text>
</comment>
<accession>A0ABU9YFI7</accession>
<dbReference type="InterPro" id="IPR028082">
    <property type="entry name" value="Peripla_BP_I"/>
</dbReference>
<dbReference type="InterPro" id="IPR051010">
    <property type="entry name" value="BCAA_transport"/>
</dbReference>
<evidence type="ECO:0000256" key="4">
    <source>
        <dbReference type="SAM" id="SignalP"/>
    </source>
</evidence>
<feature type="signal peptide" evidence="4">
    <location>
        <begin position="1"/>
        <end position="44"/>
    </location>
</feature>
<evidence type="ECO:0000256" key="3">
    <source>
        <dbReference type="ARBA" id="ARBA00022970"/>
    </source>
</evidence>
<dbReference type="PANTHER" id="PTHR30483">
    <property type="entry name" value="LEUCINE-SPECIFIC-BINDING PROTEIN"/>
    <property type="match status" value="1"/>
</dbReference>
<gene>
    <name evidence="6" type="ORF">WG926_04510</name>
</gene>
<dbReference type="EMBL" id="JBBKTW010000002">
    <property type="protein sequence ID" value="MEN2987554.1"/>
    <property type="molecule type" value="Genomic_DNA"/>
</dbReference>
<feature type="domain" description="Leucine-binding protein" evidence="5">
    <location>
        <begin position="50"/>
        <end position="393"/>
    </location>
</feature>
<dbReference type="Pfam" id="PF13458">
    <property type="entry name" value="Peripla_BP_6"/>
    <property type="match status" value="1"/>
</dbReference>
<dbReference type="SUPFAM" id="SSF53822">
    <property type="entry name" value="Periplasmic binding protein-like I"/>
    <property type="match status" value="1"/>
</dbReference>
<keyword evidence="7" id="KW-1185">Reference proteome</keyword>
<comment type="caution">
    <text evidence="6">The sequence shown here is derived from an EMBL/GenBank/DDBJ whole genome shotgun (WGS) entry which is preliminary data.</text>
</comment>
<name>A0ABU9YFI7_9PROT</name>
<dbReference type="Proteomes" id="UP001413721">
    <property type="component" value="Unassembled WGS sequence"/>
</dbReference>
<feature type="chain" id="PRO_5046120748" evidence="4">
    <location>
        <begin position="45"/>
        <end position="405"/>
    </location>
</feature>
<dbReference type="InterPro" id="IPR028081">
    <property type="entry name" value="Leu-bd"/>
</dbReference>
<keyword evidence="3" id="KW-0813">Transport</keyword>
<evidence type="ECO:0000259" key="5">
    <source>
        <dbReference type="Pfam" id="PF13458"/>
    </source>
</evidence>
<protein>
    <submittedName>
        <fullName evidence="6">ABC transporter substrate-binding protein</fullName>
    </submittedName>
</protein>
<sequence length="405" mass="43571">MKAMIDKRRTRRETLLAGARSVAGALALVAALSGLSTAVTPAMAADTAVIGYSGPLSGGAALYGRNVQRGMQMAIDDVNKAGGMDIKGEKVMLELASLDDRYLPNETAVNTQRLVYQNGARIVLIPHSGGILAAQGFNTKGPQSFIIAAYTSEPAILNQKNPLQMMIPPRYNALFEPYAKAAMERSGKRLGMIPGTHAYAKEWTKGFSAKWKELGGEVLTDNAVDYRTTTDFSSAVAKALSEKPDVLFIGGPSQPTALIVQAAREQGFKGGFVIMDQAKPEEMDNIVPIEMMNGLVGNLPLEYYPSKNAPAFIKKYQDTFGANEEAVAEIGLPYTAIMVFVRAMELAGTTEDPQAIMAKLAEASATLPPERNPYELTGVDDDNNMASSFQMTVVENGKYVPLPFK</sequence>
<proteinExistence type="inferred from homology"/>
<dbReference type="RefSeq" id="WP_345936841.1">
    <property type="nucleotide sequence ID" value="NZ_JBBKTW010000002.1"/>
</dbReference>
<dbReference type="CDD" id="cd06336">
    <property type="entry name" value="PBP1_ABC_ligand_binding-like"/>
    <property type="match status" value="1"/>
</dbReference>
<keyword evidence="3" id="KW-0029">Amino-acid transport</keyword>
<dbReference type="PANTHER" id="PTHR30483:SF6">
    <property type="entry name" value="PERIPLASMIC BINDING PROTEIN OF ABC TRANSPORTER FOR NATURAL AMINO ACIDS"/>
    <property type="match status" value="1"/>
</dbReference>